<dbReference type="AlphaFoldDB" id="A0A3P7GQW5"/>
<reference evidence="1" key="1">
    <citation type="submission" date="2018-11" db="EMBL/GenBank/DDBJ databases">
        <authorList>
            <consortium name="Pathogen Informatics"/>
        </authorList>
    </citation>
    <scope>NUCLEOTIDE SEQUENCE [LARGE SCALE GENOMIC DNA]</scope>
</reference>
<evidence type="ECO:0000313" key="1">
    <source>
        <dbReference type="EMBL" id="VDM51181.1"/>
    </source>
</evidence>
<organism evidence="1">
    <name type="scientific">Toxocara canis</name>
    <name type="common">Canine roundworm</name>
    <dbReference type="NCBI Taxonomy" id="6265"/>
    <lineage>
        <taxon>Eukaryota</taxon>
        <taxon>Metazoa</taxon>
        <taxon>Ecdysozoa</taxon>
        <taxon>Nematoda</taxon>
        <taxon>Chromadorea</taxon>
        <taxon>Rhabditida</taxon>
        <taxon>Spirurina</taxon>
        <taxon>Ascaridomorpha</taxon>
        <taxon>Ascaridoidea</taxon>
        <taxon>Toxocaridae</taxon>
        <taxon>Toxocara</taxon>
    </lineage>
</organism>
<proteinExistence type="predicted"/>
<gene>
    <name evidence="1" type="ORF">TCNE_LOCUS19860</name>
</gene>
<protein>
    <submittedName>
        <fullName evidence="1">Uncharacterized protein</fullName>
    </submittedName>
</protein>
<name>A0A3P7GQW5_TOXCA</name>
<dbReference type="EMBL" id="UYWY01027622">
    <property type="protein sequence ID" value="VDM51181.1"/>
    <property type="molecule type" value="Genomic_DNA"/>
</dbReference>
<accession>A0A3P7GQW5</accession>
<sequence length="65" mass="7116">MALLGHPTSATIGHLGQKTIRSVQDFHSTTLSFELADPPFHRSQALLLSATSKMSSFCPNRSIYL</sequence>